<sequence length="144" mass="14381">MKTALLLFSLLLAAAVAARELDDKRGKSAKGGVDAAAYIPGFGADPGGFFGPGGGFNMPGFGGGWGAGYSGWGAGYGGFGGGYGRDGVAVPSVVCSDWGPCYNKKLTCPANCFTSYSRYGRGYGGGGGGGGCTIDCKKYCVAYC</sequence>
<dbReference type="PANTHER" id="PTHR34789">
    <property type="entry name" value="EXPRESSED PROTEIN"/>
    <property type="match status" value="1"/>
</dbReference>
<dbReference type="Proteomes" id="UP001222027">
    <property type="component" value="Unassembled WGS sequence"/>
</dbReference>
<comment type="caution">
    <text evidence="2">The sequence shown here is derived from an EMBL/GenBank/DDBJ whole genome shotgun (WGS) entry which is preliminary data.</text>
</comment>
<proteinExistence type="predicted"/>
<organism evidence="2 3">
    <name type="scientific">Ensete ventricosum</name>
    <name type="common">Abyssinian banana</name>
    <name type="synonym">Musa ensete</name>
    <dbReference type="NCBI Taxonomy" id="4639"/>
    <lineage>
        <taxon>Eukaryota</taxon>
        <taxon>Viridiplantae</taxon>
        <taxon>Streptophyta</taxon>
        <taxon>Embryophyta</taxon>
        <taxon>Tracheophyta</taxon>
        <taxon>Spermatophyta</taxon>
        <taxon>Magnoliopsida</taxon>
        <taxon>Liliopsida</taxon>
        <taxon>Zingiberales</taxon>
        <taxon>Musaceae</taxon>
        <taxon>Ensete</taxon>
    </lineage>
</organism>
<keyword evidence="3" id="KW-1185">Reference proteome</keyword>
<dbReference type="AlphaFoldDB" id="A0AAV8QZL9"/>
<feature type="signal peptide" evidence="1">
    <location>
        <begin position="1"/>
        <end position="18"/>
    </location>
</feature>
<evidence type="ECO:0000256" key="1">
    <source>
        <dbReference type="SAM" id="SignalP"/>
    </source>
</evidence>
<dbReference type="PANTHER" id="PTHR34789:SF1">
    <property type="entry name" value="EXPRESSED PROTEIN"/>
    <property type="match status" value="1"/>
</dbReference>
<keyword evidence="1" id="KW-0732">Signal</keyword>
<name>A0AAV8QZL9_ENSVE</name>
<dbReference type="EMBL" id="JAQQAF010000005">
    <property type="protein sequence ID" value="KAJ8484347.1"/>
    <property type="molecule type" value="Genomic_DNA"/>
</dbReference>
<feature type="chain" id="PRO_5043698287" evidence="1">
    <location>
        <begin position="19"/>
        <end position="144"/>
    </location>
</feature>
<gene>
    <name evidence="2" type="ORF">OPV22_016832</name>
</gene>
<evidence type="ECO:0000313" key="2">
    <source>
        <dbReference type="EMBL" id="KAJ8484347.1"/>
    </source>
</evidence>
<evidence type="ECO:0000313" key="3">
    <source>
        <dbReference type="Proteomes" id="UP001222027"/>
    </source>
</evidence>
<protein>
    <submittedName>
        <fullName evidence="2">Uncharacterized protein</fullName>
    </submittedName>
</protein>
<accession>A0AAV8QZL9</accession>
<reference evidence="2 3" key="1">
    <citation type="submission" date="2022-12" db="EMBL/GenBank/DDBJ databases">
        <title>Chromosome-scale assembly of the Ensete ventricosum genome.</title>
        <authorList>
            <person name="Dussert Y."/>
            <person name="Stocks J."/>
            <person name="Wendawek A."/>
            <person name="Woldeyes F."/>
            <person name="Nichols R.A."/>
            <person name="Borrell J.S."/>
        </authorList>
    </citation>
    <scope>NUCLEOTIDE SEQUENCE [LARGE SCALE GENOMIC DNA]</scope>
    <source>
        <strain evidence="3">cv. Maze</strain>
        <tissue evidence="2">Seeds</tissue>
    </source>
</reference>